<keyword evidence="3" id="KW-1185">Reference proteome</keyword>
<sequence>MKTHVTSSPIPDGNSGGRITRHRALPTSSLGDKHREAFRQAMVNVLSTDIAVTTFAEIIHGLPLFDTANDTYYRIYWPSQPLVRESRRLSTYVLEKARRLANFDTRELLNTYQITAPGSKAFQTRLVELTAVTVHQLAVSLFKSGPCRSKEGELGGWRMPQEVLDTYGDHLPTAFVHMWYLDFDQYPEGVADAVGYWAESRIFGGVVLFDRRKIGPKGKGGPDAIYLHADRRDVMYRIYKLLDRQRQQLVQFLLAKGTPSQEECPIPVLGDINNRQRVDPEEPLEETGIYRDLWERRPRQYADCRTKDVVDIFNYLSVEDWEEAHSRGYDLLDIDMRRC</sequence>
<dbReference type="AlphaFoldDB" id="A0AAE8MZG1"/>
<proteinExistence type="predicted"/>
<organism evidence="2 3">
    <name type="scientific">Cephalotrichum gorgonifer</name>
    <dbReference type="NCBI Taxonomy" id="2041049"/>
    <lineage>
        <taxon>Eukaryota</taxon>
        <taxon>Fungi</taxon>
        <taxon>Dikarya</taxon>
        <taxon>Ascomycota</taxon>
        <taxon>Pezizomycotina</taxon>
        <taxon>Sordariomycetes</taxon>
        <taxon>Hypocreomycetidae</taxon>
        <taxon>Microascales</taxon>
        <taxon>Microascaceae</taxon>
        <taxon>Cephalotrichum</taxon>
    </lineage>
</organism>
<comment type="caution">
    <text evidence="2">The sequence shown here is derived from an EMBL/GenBank/DDBJ whole genome shotgun (WGS) entry which is preliminary data.</text>
</comment>
<protein>
    <submittedName>
        <fullName evidence="2">Uncharacterized protein</fullName>
    </submittedName>
</protein>
<accession>A0AAE8MZG1</accession>
<evidence type="ECO:0000256" key="1">
    <source>
        <dbReference type="SAM" id="MobiDB-lite"/>
    </source>
</evidence>
<feature type="region of interest" description="Disordered" evidence="1">
    <location>
        <begin position="1"/>
        <end position="25"/>
    </location>
</feature>
<name>A0AAE8MZG1_9PEZI</name>
<evidence type="ECO:0000313" key="3">
    <source>
        <dbReference type="Proteomes" id="UP001187682"/>
    </source>
</evidence>
<evidence type="ECO:0000313" key="2">
    <source>
        <dbReference type="EMBL" id="SPO03581.1"/>
    </source>
</evidence>
<dbReference type="Proteomes" id="UP001187682">
    <property type="component" value="Unassembled WGS sequence"/>
</dbReference>
<dbReference type="EMBL" id="ONZQ02000008">
    <property type="protein sequence ID" value="SPO03581.1"/>
    <property type="molecule type" value="Genomic_DNA"/>
</dbReference>
<gene>
    <name evidence="2" type="ORF">DNG_06264</name>
</gene>
<reference evidence="2" key="1">
    <citation type="submission" date="2018-03" db="EMBL/GenBank/DDBJ databases">
        <authorList>
            <person name="Guldener U."/>
        </authorList>
    </citation>
    <scope>NUCLEOTIDE SEQUENCE</scope>
</reference>